<protein>
    <submittedName>
        <fullName evidence="1">Uncharacterized protein</fullName>
    </submittedName>
</protein>
<name>A0A166SUE4_9AGAM</name>
<dbReference type="EMBL" id="KV417496">
    <property type="protein sequence ID" value="KZP29841.1"/>
    <property type="molecule type" value="Genomic_DNA"/>
</dbReference>
<proteinExistence type="predicted"/>
<sequence>MHPEHIARDIAVLDVIGLSVHLAVAITDNDLYKEFYARRYGSAQPLLDLGPRTHSHDPLLRLLFRG</sequence>
<keyword evidence="2" id="KW-1185">Reference proteome</keyword>
<gene>
    <name evidence="1" type="ORF">FIBSPDRAFT_850988</name>
</gene>
<organism evidence="1 2">
    <name type="scientific">Athelia psychrophila</name>
    <dbReference type="NCBI Taxonomy" id="1759441"/>
    <lineage>
        <taxon>Eukaryota</taxon>
        <taxon>Fungi</taxon>
        <taxon>Dikarya</taxon>
        <taxon>Basidiomycota</taxon>
        <taxon>Agaricomycotina</taxon>
        <taxon>Agaricomycetes</taxon>
        <taxon>Agaricomycetidae</taxon>
        <taxon>Atheliales</taxon>
        <taxon>Atheliaceae</taxon>
        <taxon>Athelia</taxon>
    </lineage>
</organism>
<dbReference type="AlphaFoldDB" id="A0A166SUE4"/>
<accession>A0A166SUE4</accession>
<evidence type="ECO:0000313" key="1">
    <source>
        <dbReference type="EMBL" id="KZP29841.1"/>
    </source>
</evidence>
<reference evidence="1 2" key="1">
    <citation type="journal article" date="2016" name="Mol. Biol. Evol.">
        <title>Comparative Genomics of Early-Diverging Mushroom-Forming Fungi Provides Insights into the Origins of Lignocellulose Decay Capabilities.</title>
        <authorList>
            <person name="Nagy L.G."/>
            <person name="Riley R."/>
            <person name="Tritt A."/>
            <person name="Adam C."/>
            <person name="Daum C."/>
            <person name="Floudas D."/>
            <person name="Sun H."/>
            <person name="Yadav J.S."/>
            <person name="Pangilinan J."/>
            <person name="Larsson K.H."/>
            <person name="Matsuura K."/>
            <person name="Barry K."/>
            <person name="Labutti K."/>
            <person name="Kuo R."/>
            <person name="Ohm R.A."/>
            <person name="Bhattacharya S.S."/>
            <person name="Shirouzu T."/>
            <person name="Yoshinaga Y."/>
            <person name="Martin F.M."/>
            <person name="Grigoriev I.V."/>
            <person name="Hibbett D.S."/>
        </authorList>
    </citation>
    <scope>NUCLEOTIDE SEQUENCE [LARGE SCALE GENOMIC DNA]</scope>
    <source>
        <strain evidence="1 2">CBS 109695</strain>
    </source>
</reference>
<dbReference type="Proteomes" id="UP000076532">
    <property type="component" value="Unassembled WGS sequence"/>
</dbReference>
<evidence type="ECO:0000313" key="2">
    <source>
        <dbReference type="Proteomes" id="UP000076532"/>
    </source>
</evidence>